<sequence>MTATGEPEAREDPSVGGAPATITTPTTIIAPTPIPVPSDVPMPNSNGSGNGAGNHRSTIVIESQPKRRVSIISDPPMIGGNGGLGTGYDNPAYEQNPRRKISQTSTHSHTDIGPARRKSILKDTAPHDNESDRVSTHSYENYRQNALDVLNAKYNGHQMGQNGGGSSNGGANYVEESWMYNFCLKCRGEEPSASWEPPFWQKIFPYPLCPTFRTVSRLISIILIGVLIWVTAFVIIGDSAAPGGQLFGLVVLTVAANFGGYLISLTTLPRLIGMLLVGILFQPRGCRSRELRCAIMYTTCDCVKRNGLQDKCPRSACQGRPACLCFPFPTCGPAAFPLRYANMMMGVNNKRMRCAATGAPNGGAGCGGRVAGGCCGCGPCCCNISPCCGPHSPPCGAPSPIPCSPAPGMCCPPLPEGGIPDPRVWNYYNAPVTYPCKSGPGLCPSTCPPVRPSISTSIRPSVPAVGGP</sequence>
<accession>B4Q524</accession>
<dbReference type="Proteomes" id="UP000000304">
    <property type="component" value="Chromosome 2L"/>
</dbReference>
<dbReference type="InterPro" id="IPR051843">
    <property type="entry name" value="CPA1_transporter"/>
</dbReference>
<name>B4Q524_DROSI</name>
<organism evidence="4 5">
    <name type="scientific">Drosophila simulans</name>
    <name type="common">Fruit fly</name>
    <dbReference type="NCBI Taxonomy" id="7240"/>
    <lineage>
        <taxon>Eukaryota</taxon>
        <taxon>Metazoa</taxon>
        <taxon>Ecdysozoa</taxon>
        <taxon>Arthropoda</taxon>
        <taxon>Hexapoda</taxon>
        <taxon>Insecta</taxon>
        <taxon>Pterygota</taxon>
        <taxon>Neoptera</taxon>
        <taxon>Endopterygota</taxon>
        <taxon>Diptera</taxon>
        <taxon>Brachycera</taxon>
        <taxon>Muscomorpha</taxon>
        <taxon>Ephydroidea</taxon>
        <taxon>Drosophilidae</taxon>
        <taxon>Drosophila</taxon>
        <taxon>Sophophora</taxon>
    </lineage>
</organism>
<protein>
    <submittedName>
        <fullName evidence="4">GD22537</fullName>
    </submittedName>
</protein>
<dbReference type="AlphaFoldDB" id="B4Q524"/>
<dbReference type="GO" id="GO:0003096">
    <property type="term" value="P:renal sodium ion transport"/>
    <property type="evidence" value="ECO:0007669"/>
    <property type="project" value="EnsemblMetazoa"/>
</dbReference>
<dbReference type="STRING" id="7240.B4Q524"/>
<evidence type="ECO:0000256" key="2">
    <source>
        <dbReference type="SAM" id="MobiDB-lite"/>
    </source>
</evidence>
<gene>
    <name evidence="4" type="primary">Dsim\GD22537</name>
    <name evidence="4" type="ORF">Dsim_GD22537</name>
</gene>
<dbReference type="PhylomeDB" id="B4Q524"/>
<feature type="compositionally biased region" description="Low complexity" evidence="2">
    <location>
        <begin position="18"/>
        <end position="31"/>
    </location>
</feature>
<keyword evidence="3" id="KW-0812">Transmembrane</keyword>
<feature type="region of interest" description="Disordered" evidence="2">
    <location>
        <begin position="1"/>
        <end position="56"/>
    </location>
</feature>
<dbReference type="HOGENOM" id="CLU_584327_0_0_1"/>
<keyword evidence="3" id="KW-1133">Transmembrane helix</keyword>
<feature type="transmembrane region" description="Helical" evidence="3">
    <location>
        <begin position="218"/>
        <end position="241"/>
    </location>
</feature>
<dbReference type="OrthoDB" id="6611808at2759"/>
<keyword evidence="5" id="KW-1185">Reference proteome</keyword>
<reference evidence="4 5" key="1">
    <citation type="journal article" date="2007" name="Nature">
        <title>Evolution of genes and genomes on the Drosophila phylogeny.</title>
        <authorList>
            <consortium name="Drosophila 12 Genomes Consortium"/>
            <person name="Clark A.G."/>
            <person name="Eisen M.B."/>
            <person name="Smith D.R."/>
            <person name="Bergman C.M."/>
            <person name="Oliver B."/>
            <person name="Markow T.A."/>
            <person name="Kaufman T.C."/>
            <person name="Kellis M."/>
            <person name="Gelbart W."/>
            <person name="Iyer V.N."/>
            <person name="Pollard D.A."/>
            <person name="Sackton T.B."/>
            <person name="Larracuente A.M."/>
            <person name="Singh N.D."/>
            <person name="Abad J.P."/>
            <person name="Abt D.N."/>
            <person name="Adryan B."/>
            <person name="Aguade M."/>
            <person name="Akashi H."/>
            <person name="Anderson W.W."/>
            <person name="Aquadro C.F."/>
            <person name="Ardell D.H."/>
            <person name="Arguello R."/>
            <person name="Artieri C.G."/>
            <person name="Barbash D.A."/>
            <person name="Barker D."/>
            <person name="Barsanti P."/>
            <person name="Batterham P."/>
            <person name="Batzoglou S."/>
            <person name="Begun D."/>
            <person name="Bhutkar A."/>
            <person name="Blanco E."/>
            <person name="Bosak S.A."/>
            <person name="Bradley R.K."/>
            <person name="Brand A.D."/>
            <person name="Brent M.R."/>
            <person name="Brooks A.N."/>
            <person name="Brown R.H."/>
            <person name="Butlin R.K."/>
            <person name="Caggese C."/>
            <person name="Calvi B.R."/>
            <person name="Bernardo de Carvalho A."/>
            <person name="Caspi A."/>
            <person name="Castrezana S."/>
            <person name="Celniker S.E."/>
            <person name="Chang J.L."/>
            <person name="Chapple C."/>
            <person name="Chatterji S."/>
            <person name="Chinwalla A."/>
            <person name="Civetta A."/>
            <person name="Clifton S.W."/>
            <person name="Comeron J.M."/>
            <person name="Costello J.C."/>
            <person name="Coyne J.A."/>
            <person name="Daub J."/>
            <person name="David R.G."/>
            <person name="Delcher A.L."/>
            <person name="Delehaunty K."/>
            <person name="Do C.B."/>
            <person name="Ebling H."/>
            <person name="Edwards K."/>
            <person name="Eickbush T."/>
            <person name="Evans J.D."/>
            <person name="Filipski A."/>
            <person name="Findeiss S."/>
            <person name="Freyhult E."/>
            <person name="Fulton L."/>
            <person name="Fulton R."/>
            <person name="Garcia A.C."/>
            <person name="Gardiner A."/>
            <person name="Garfield D.A."/>
            <person name="Garvin B.E."/>
            <person name="Gibson G."/>
            <person name="Gilbert D."/>
            <person name="Gnerre S."/>
            <person name="Godfrey J."/>
            <person name="Good R."/>
            <person name="Gotea V."/>
            <person name="Gravely B."/>
            <person name="Greenberg A.J."/>
            <person name="Griffiths-Jones S."/>
            <person name="Gross S."/>
            <person name="Guigo R."/>
            <person name="Gustafson E.A."/>
            <person name="Haerty W."/>
            <person name="Hahn M.W."/>
            <person name="Halligan D.L."/>
            <person name="Halpern A.L."/>
            <person name="Halter G.M."/>
            <person name="Han M.V."/>
            <person name="Heger A."/>
            <person name="Hillier L."/>
            <person name="Hinrichs A.S."/>
            <person name="Holmes I."/>
            <person name="Hoskins R.A."/>
            <person name="Hubisz M.J."/>
            <person name="Hultmark D."/>
            <person name="Huntley M.A."/>
            <person name="Jaffe D.B."/>
            <person name="Jagadeeshan S."/>
            <person name="Jeck W.R."/>
            <person name="Johnson J."/>
            <person name="Jones C.D."/>
            <person name="Jordan W.C."/>
            <person name="Karpen G.H."/>
            <person name="Kataoka E."/>
            <person name="Keightley P.D."/>
            <person name="Kheradpour P."/>
            <person name="Kirkness E.F."/>
            <person name="Koerich L.B."/>
            <person name="Kristiansen K."/>
            <person name="Kudrna D."/>
            <person name="Kulathinal R.J."/>
            <person name="Kumar S."/>
            <person name="Kwok R."/>
            <person name="Lander E."/>
            <person name="Langley C.H."/>
            <person name="Lapoint R."/>
            <person name="Lazzaro B.P."/>
            <person name="Lee S.J."/>
            <person name="Levesque L."/>
            <person name="Li R."/>
            <person name="Lin C.F."/>
            <person name="Lin M.F."/>
            <person name="Lindblad-Toh K."/>
            <person name="Llopart A."/>
            <person name="Long M."/>
            <person name="Low L."/>
            <person name="Lozovsky E."/>
            <person name="Lu J."/>
            <person name="Luo M."/>
            <person name="Machado C.A."/>
            <person name="Makalowski W."/>
            <person name="Marzo M."/>
            <person name="Matsuda M."/>
            <person name="Matzkin L."/>
            <person name="McAllister B."/>
            <person name="McBride C.S."/>
            <person name="McKernan B."/>
            <person name="McKernan K."/>
            <person name="Mendez-Lago M."/>
            <person name="Minx P."/>
            <person name="Mollenhauer M.U."/>
            <person name="Montooth K."/>
            <person name="Mount S.M."/>
            <person name="Mu X."/>
            <person name="Myers E."/>
            <person name="Negre B."/>
            <person name="Newfeld S."/>
            <person name="Nielsen R."/>
            <person name="Noor M.A."/>
            <person name="O'Grady P."/>
            <person name="Pachter L."/>
            <person name="Papaceit M."/>
            <person name="Parisi M.J."/>
            <person name="Parisi M."/>
            <person name="Parts L."/>
            <person name="Pedersen J.S."/>
            <person name="Pesole G."/>
            <person name="Phillippy A.M."/>
            <person name="Ponting C.P."/>
            <person name="Pop M."/>
            <person name="Porcelli D."/>
            <person name="Powell J.R."/>
            <person name="Prohaska S."/>
            <person name="Pruitt K."/>
            <person name="Puig M."/>
            <person name="Quesneville H."/>
            <person name="Ram K.R."/>
            <person name="Rand D."/>
            <person name="Rasmussen M.D."/>
            <person name="Reed L.K."/>
            <person name="Reenan R."/>
            <person name="Reily A."/>
            <person name="Remington K.A."/>
            <person name="Rieger T.T."/>
            <person name="Ritchie M.G."/>
            <person name="Robin C."/>
            <person name="Rogers Y.H."/>
            <person name="Rohde C."/>
            <person name="Rozas J."/>
            <person name="Rubenfield M.J."/>
            <person name="Ruiz A."/>
            <person name="Russo S."/>
            <person name="Salzberg S.L."/>
            <person name="Sanchez-Gracia A."/>
            <person name="Saranga D.J."/>
            <person name="Sato H."/>
            <person name="Schaeffer S.W."/>
            <person name="Schatz M.C."/>
            <person name="Schlenke T."/>
            <person name="Schwartz R."/>
            <person name="Segarra C."/>
            <person name="Singh R.S."/>
            <person name="Sirot L."/>
            <person name="Sirota M."/>
            <person name="Sisneros N.B."/>
            <person name="Smith C.D."/>
            <person name="Smith T.F."/>
            <person name="Spieth J."/>
            <person name="Stage D.E."/>
            <person name="Stark A."/>
            <person name="Stephan W."/>
            <person name="Strausberg R.L."/>
            <person name="Strempel S."/>
            <person name="Sturgill D."/>
            <person name="Sutton G."/>
            <person name="Sutton G.G."/>
            <person name="Tao W."/>
            <person name="Teichmann S."/>
            <person name="Tobari Y.N."/>
            <person name="Tomimura Y."/>
            <person name="Tsolas J.M."/>
            <person name="Valente V.L."/>
            <person name="Venter E."/>
            <person name="Venter J.C."/>
            <person name="Vicario S."/>
            <person name="Vieira F.G."/>
            <person name="Vilella A.J."/>
            <person name="Villasante A."/>
            <person name="Walenz B."/>
            <person name="Wang J."/>
            <person name="Wasserman M."/>
            <person name="Watts T."/>
            <person name="Wilson D."/>
            <person name="Wilson R.K."/>
            <person name="Wing R.A."/>
            <person name="Wolfner M.F."/>
            <person name="Wong A."/>
            <person name="Wong G.K."/>
            <person name="Wu C.I."/>
            <person name="Wu G."/>
            <person name="Yamamoto D."/>
            <person name="Yang H.P."/>
            <person name="Yang S.P."/>
            <person name="Yorke J.A."/>
            <person name="Yoshida K."/>
            <person name="Zdobnov E."/>
            <person name="Zhang P."/>
            <person name="Zhang Y."/>
            <person name="Zimin A.V."/>
            <person name="Baldwin J."/>
            <person name="Abdouelleil A."/>
            <person name="Abdulkadir J."/>
            <person name="Abebe A."/>
            <person name="Abera B."/>
            <person name="Abreu J."/>
            <person name="Acer S.C."/>
            <person name="Aftuck L."/>
            <person name="Alexander A."/>
            <person name="An P."/>
            <person name="Anderson E."/>
            <person name="Anderson S."/>
            <person name="Arachi H."/>
            <person name="Azer M."/>
            <person name="Bachantsang P."/>
            <person name="Barry A."/>
            <person name="Bayul T."/>
            <person name="Berlin A."/>
            <person name="Bessette D."/>
            <person name="Bloom T."/>
            <person name="Blye J."/>
            <person name="Boguslavskiy L."/>
            <person name="Bonnet C."/>
            <person name="Boukhgalter B."/>
            <person name="Bourzgui I."/>
            <person name="Brown A."/>
            <person name="Cahill P."/>
            <person name="Channer S."/>
            <person name="Cheshatsang Y."/>
            <person name="Chuda L."/>
            <person name="Citroen M."/>
            <person name="Collymore A."/>
            <person name="Cooke P."/>
            <person name="Costello M."/>
            <person name="D'Aco K."/>
            <person name="Daza R."/>
            <person name="De Haan G."/>
            <person name="DeGray S."/>
            <person name="DeMaso C."/>
            <person name="Dhargay N."/>
            <person name="Dooley K."/>
            <person name="Dooley E."/>
            <person name="Doricent M."/>
            <person name="Dorje P."/>
            <person name="Dorjee K."/>
            <person name="Dupes A."/>
            <person name="Elong R."/>
            <person name="Falk J."/>
            <person name="Farina A."/>
            <person name="Faro S."/>
            <person name="Ferguson D."/>
            <person name="Fisher S."/>
            <person name="Foley C.D."/>
            <person name="Franke A."/>
            <person name="Friedrich D."/>
            <person name="Gadbois L."/>
            <person name="Gearin G."/>
            <person name="Gearin C.R."/>
            <person name="Giannoukos G."/>
            <person name="Goode T."/>
            <person name="Graham J."/>
            <person name="Grandbois E."/>
            <person name="Grewal S."/>
            <person name="Gyaltsen K."/>
            <person name="Hafez N."/>
            <person name="Hagos B."/>
            <person name="Hall J."/>
            <person name="Henson C."/>
            <person name="Hollinger A."/>
            <person name="Honan T."/>
            <person name="Huard M.D."/>
            <person name="Hughes L."/>
            <person name="Hurhula B."/>
            <person name="Husby M.E."/>
            <person name="Kamat A."/>
            <person name="Kanga B."/>
            <person name="Kashin S."/>
            <person name="Khazanovich D."/>
            <person name="Kisner P."/>
            <person name="Lance K."/>
            <person name="Lara M."/>
            <person name="Lee W."/>
            <person name="Lennon N."/>
            <person name="Letendre F."/>
            <person name="LeVine R."/>
            <person name="Lipovsky A."/>
            <person name="Liu X."/>
            <person name="Liu J."/>
            <person name="Liu S."/>
            <person name="Lokyitsang T."/>
            <person name="Lokyitsang Y."/>
            <person name="Lubonja R."/>
            <person name="Lui A."/>
            <person name="MacDonald P."/>
            <person name="Magnisalis V."/>
            <person name="Maru K."/>
            <person name="Matthews C."/>
            <person name="McCusker W."/>
            <person name="McDonough S."/>
            <person name="Mehta T."/>
            <person name="Meldrim J."/>
            <person name="Meneus L."/>
            <person name="Mihai O."/>
            <person name="Mihalev A."/>
            <person name="Mihova T."/>
            <person name="Mittelman R."/>
            <person name="Mlenga V."/>
            <person name="Montmayeur A."/>
            <person name="Mulrain L."/>
            <person name="Navidi A."/>
            <person name="Naylor J."/>
            <person name="Negash T."/>
            <person name="Nguyen T."/>
            <person name="Nguyen N."/>
            <person name="Nicol R."/>
            <person name="Norbu C."/>
            <person name="Norbu N."/>
            <person name="Novod N."/>
            <person name="O'Neill B."/>
            <person name="Osman S."/>
            <person name="Markiewicz E."/>
            <person name="Oyono O.L."/>
            <person name="Patti C."/>
            <person name="Phunkhang P."/>
            <person name="Pierre F."/>
            <person name="Priest M."/>
            <person name="Raghuraman S."/>
            <person name="Rege F."/>
            <person name="Reyes R."/>
            <person name="Rise C."/>
            <person name="Rogov P."/>
            <person name="Ross K."/>
            <person name="Ryan E."/>
            <person name="Settipalli S."/>
            <person name="Shea T."/>
            <person name="Sherpa N."/>
            <person name="Shi L."/>
            <person name="Shih D."/>
            <person name="Sparrow T."/>
            <person name="Spaulding J."/>
            <person name="Stalker J."/>
            <person name="Stange-Thomann N."/>
            <person name="Stavropoulos S."/>
            <person name="Stone C."/>
            <person name="Strader C."/>
            <person name="Tesfaye S."/>
            <person name="Thomson T."/>
            <person name="Thoulutsang Y."/>
            <person name="Thoulutsang D."/>
            <person name="Topham K."/>
            <person name="Topping I."/>
            <person name="Tsamla T."/>
            <person name="Vassiliev H."/>
            <person name="Vo A."/>
            <person name="Wangchuk T."/>
            <person name="Wangdi T."/>
            <person name="Weiand M."/>
            <person name="Wilkinson J."/>
            <person name="Wilson A."/>
            <person name="Yadav S."/>
            <person name="Young G."/>
            <person name="Yu Q."/>
            <person name="Zembek L."/>
            <person name="Zhong D."/>
            <person name="Zimmer A."/>
            <person name="Zwirko Z."/>
            <person name="Jaffe D.B."/>
            <person name="Alvarez P."/>
            <person name="Brockman W."/>
            <person name="Butler J."/>
            <person name="Chin C."/>
            <person name="Gnerre S."/>
            <person name="Grabherr M."/>
            <person name="Kleber M."/>
            <person name="Mauceli E."/>
            <person name="MacCallum I."/>
        </authorList>
    </citation>
    <scope>NUCLEOTIDE SEQUENCE [LARGE SCALE GENOMIC DNA]</scope>
    <source>
        <strain evidence="5">white501</strain>
    </source>
</reference>
<feature type="region of interest" description="Disordered" evidence="2">
    <location>
        <begin position="72"/>
        <end position="138"/>
    </location>
</feature>
<feature type="compositionally biased region" description="Basic and acidic residues" evidence="2">
    <location>
        <begin position="120"/>
        <end position="135"/>
    </location>
</feature>
<evidence type="ECO:0000256" key="3">
    <source>
        <dbReference type="SAM" id="Phobius"/>
    </source>
</evidence>
<evidence type="ECO:0000256" key="1">
    <source>
        <dbReference type="ARBA" id="ARBA00007367"/>
    </source>
</evidence>
<evidence type="ECO:0000313" key="4">
    <source>
        <dbReference type="EMBL" id="EDX04016.1"/>
    </source>
</evidence>
<comment type="similarity">
    <text evidence="1">Belongs to the monovalent cation:proton antiporter 1 (CPA1) transporter (TC 2.A.36) family.</text>
</comment>
<dbReference type="PANTHER" id="PTHR31102:SF1">
    <property type="entry name" value="CATION_H+ EXCHANGER DOMAIN-CONTAINING PROTEIN"/>
    <property type="match status" value="1"/>
</dbReference>
<dbReference type="EMBL" id="CM000361">
    <property type="protein sequence ID" value="EDX04016.1"/>
    <property type="molecule type" value="Genomic_DNA"/>
</dbReference>
<dbReference type="GO" id="GO:0015385">
    <property type="term" value="F:sodium:proton antiporter activity"/>
    <property type="evidence" value="ECO:0007669"/>
    <property type="project" value="EnsemblMetazoa"/>
</dbReference>
<dbReference type="PANTHER" id="PTHR31102">
    <property type="match status" value="1"/>
</dbReference>
<evidence type="ECO:0000313" key="5">
    <source>
        <dbReference type="Proteomes" id="UP000000304"/>
    </source>
</evidence>
<dbReference type="GO" id="GO:0005903">
    <property type="term" value="C:brush border"/>
    <property type="evidence" value="ECO:0007669"/>
    <property type="project" value="EnsemblMetazoa"/>
</dbReference>
<proteinExistence type="inferred from homology"/>
<keyword evidence="3" id="KW-0472">Membrane</keyword>
<dbReference type="GO" id="GO:0015108">
    <property type="term" value="F:chloride transmembrane transporter activity"/>
    <property type="evidence" value="ECO:0007669"/>
    <property type="project" value="EnsemblMetazoa"/>
</dbReference>